<evidence type="ECO:0000313" key="1">
    <source>
        <dbReference type="EMBL" id="OJJ49254.1"/>
    </source>
</evidence>
<organism evidence="1 2">
    <name type="scientific">Penicilliopsis zonata CBS 506.65</name>
    <dbReference type="NCBI Taxonomy" id="1073090"/>
    <lineage>
        <taxon>Eukaryota</taxon>
        <taxon>Fungi</taxon>
        <taxon>Dikarya</taxon>
        <taxon>Ascomycota</taxon>
        <taxon>Pezizomycotina</taxon>
        <taxon>Eurotiomycetes</taxon>
        <taxon>Eurotiomycetidae</taxon>
        <taxon>Eurotiales</taxon>
        <taxon>Aspergillaceae</taxon>
        <taxon>Penicilliopsis</taxon>
    </lineage>
</organism>
<name>A0A1L9SQA1_9EURO</name>
<protein>
    <submittedName>
        <fullName evidence="1">Uncharacterized protein</fullName>
    </submittedName>
</protein>
<proteinExistence type="predicted"/>
<gene>
    <name evidence="1" type="ORF">ASPZODRAFT_129673</name>
</gene>
<keyword evidence="2" id="KW-1185">Reference proteome</keyword>
<dbReference type="RefSeq" id="XP_022583764.1">
    <property type="nucleotide sequence ID" value="XM_022722326.1"/>
</dbReference>
<dbReference type="AlphaFoldDB" id="A0A1L9SQA1"/>
<sequence>MYLSPSFSGTIRLISVVPVSLCTFQRTRQDGIFPQRRSSAVDRRLAISAQQTLVLVGNLLFLKLLHITAVWATRQGARGRRLTATIDRTEQRILEIWQTVTVGSQSHACSSLPTEMVVPAIEWMGAGSSEVVSAIYVSDGPLRQPGRLQLRETTTRQGQVVRNHVPSVLENMSLRASLSADMSSCPTTNRSIDEEAATAVRRQLVFQYPSSSGSAYSLTGHQRSASTSAAMGQATMLAHYKDLIPARPAFSSLGREDSKDVSMATGEGEAYGSSSTFPGKYPVSDGLDYSGSASVFRDVTILLVKLSRMVTPDELHGPDNPSP</sequence>
<dbReference type="VEuPathDB" id="FungiDB:ASPZODRAFT_129673"/>
<dbReference type="Proteomes" id="UP000184188">
    <property type="component" value="Unassembled WGS sequence"/>
</dbReference>
<dbReference type="EMBL" id="KV878338">
    <property type="protein sequence ID" value="OJJ49254.1"/>
    <property type="molecule type" value="Genomic_DNA"/>
</dbReference>
<dbReference type="GeneID" id="34608791"/>
<reference evidence="2" key="1">
    <citation type="journal article" date="2017" name="Genome Biol.">
        <title>Comparative genomics reveals high biological diversity and specific adaptations in the industrially and medically important fungal genus Aspergillus.</title>
        <authorList>
            <person name="de Vries R.P."/>
            <person name="Riley R."/>
            <person name="Wiebenga A."/>
            <person name="Aguilar-Osorio G."/>
            <person name="Amillis S."/>
            <person name="Uchima C.A."/>
            <person name="Anderluh G."/>
            <person name="Asadollahi M."/>
            <person name="Askin M."/>
            <person name="Barry K."/>
            <person name="Battaglia E."/>
            <person name="Bayram O."/>
            <person name="Benocci T."/>
            <person name="Braus-Stromeyer S.A."/>
            <person name="Caldana C."/>
            <person name="Canovas D."/>
            <person name="Cerqueira G.C."/>
            <person name="Chen F."/>
            <person name="Chen W."/>
            <person name="Choi C."/>
            <person name="Clum A."/>
            <person name="Dos Santos R.A."/>
            <person name="Damasio A.R."/>
            <person name="Diallinas G."/>
            <person name="Emri T."/>
            <person name="Fekete E."/>
            <person name="Flipphi M."/>
            <person name="Freyberg S."/>
            <person name="Gallo A."/>
            <person name="Gournas C."/>
            <person name="Habgood R."/>
            <person name="Hainaut M."/>
            <person name="Harispe M.L."/>
            <person name="Henrissat B."/>
            <person name="Hilden K.S."/>
            <person name="Hope R."/>
            <person name="Hossain A."/>
            <person name="Karabika E."/>
            <person name="Karaffa L."/>
            <person name="Karanyi Z."/>
            <person name="Krasevec N."/>
            <person name="Kuo A."/>
            <person name="Kusch H."/>
            <person name="LaButti K."/>
            <person name="Lagendijk E.L."/>
            <person name="Lapidus A."/>
            <person name="Levasseur A."/>
            <person name="Lindquist E."/>
            <person name="Lipzen A."/>
            <person name="Logrieco A.F."/>
            <person name="MacCabe A."/>
            <person name="Maekelae M.R."/>
            <person name="Malavazi I."/>
            <person name="Melin P."/>
            <person name="Meyer V."/>
            <person name="Mielnichuk N."/>
            <person name="Miskei M."/>
            <person name="Molnar A.P."/>
            <person name="Mule G."/>
            <person name="Ngan C.Y."/>
            <person name="Orejas M."/>
            <person name="Orosz E."/>
            <person name="Ouedraogo J.P."/>
            <person name="Overkamp K.M."/>
            <person name="Park H.-S."/>
            <person name="Perrone G."/>
            <person name="Piumi F."/>
            <person name="Punt P.J."/>
            <person name="Ram A.F."/>
            <person name="Ramon A."/>
            <person name="Rauscher S."/>
            <person name="Record E."/>
            <person name="Riano-Pachon D.M."/>
            <person name="Robert V."/>
            <person name="Roehrig J."/>
            <person name="Ruller R."/>
            <person name="Salamov A."/>
            <person name="Salih N.S."/>
            <person name="Samson R.A."/>
            <person name="Sandor E."/>
            <person name="Sanguinetti M."/>
            <person name="Schuetze T."/>
            <person name="Sepcic K."/>
            <person name="Shelest E."/>
            <person name="Sherlock G."/>
            <person name="Sophianopoulou V."/>
            <person name="Squina F.M."/>
            <person name="Sun H."/>
            <person name="Susca A."/>
            <person name="Todd R.B."/>
            <person name="Tsang A."/>
            <person name="Unkles S.E."/>
            <person name="van de Wiele N."/>
            <person name="van Rossen-Uffink D."/>
            <person name="Oliveira J.V."/>
            <person name="Vesth T.C."/>
            <person name="Visser J."/>
            <person name="Yu J.-H."/>
            <person name="Zhou M."/>
            <person name="Andersen M.R."/>
            <person name="Archer D.B."/>
            <person name="Baker S.E."/>
            <person name="Benoit I."/>
            <person name="Brakhage A.A."/>
            <person name="Braus G.H."/>
            <person name="Fischer R."/>
            <person name="Frisvad J.C."/>
            <person name="Goldman G.H."/>
            <person name="Houbraken J."/>
            <person name="Oakley B."/>
            <person name="Pocsi I."/>
            <person name="Scazzocchio C."/>
            <person name="Seiboth B."/>
            <person name="vanKuyk P.A."/>
            <person name="Wortman J."/>
            <person name="Dyer P.S."/>
            <person name="Grigoriev I.V."/>
        </authorList>
    </citation>
    <scope>NUCLEOTIDE SEQUENCE [LARGE SCALE GENOMIC DNA]</scope>
    <source>
        <strain evidence="2">CBS 506.65</strain>
    </source>
</reference>
<accession>A0A1L9SQA1</accession>
<evidence type="ECO:0000313" key="2">
    <source>
        <dbReference type="Proteomes" id="UP000184188"/>
    </source>
</evidence>